<protein>
    <submittedName>
        <fullName evidence="2">Uncharacterized protein</fullName>
    </submittedName>
</protein>
<reference evidence="2" key="1">
    <citation type="submission" date="2024-08" db="EMBL/GenBank/DDBJ databases">
        <authorList>
            <person name="Chaddad Z."/>
            <person name="Lamrabet M."/>
            <person name="Bouhnik O."/>
            <person name="Alami S."/>
            <person name="Wipf D."/>
            <person name="Courty P.E."/>
            <person name="Missbah El Idrissi M."/>
        </authorList>
    </citation>
    <scope>NUCLEOTIDE SEQUENCE</scope>
    <source>
        <strain evidence="2">LLZ17</strain>
    </source>
</reference>
<feature type="chain" id="PRO_5044282836" evidence="1">
    <location>
        <begin position="18"/>
        <end position="103"/>
    </location>
</feature>
<evidence type="ECO:0000313" key="2">
    <source>
        <dbReference type="EMBL" id="XDV57643.1"/>
    </source>
</evidence>
<keyword evidence="1" id="KW-0732">Signal</keyword>
<name>A0AB39XI09_9BRAD</name>
<sequence length="103" mass="11782">MRFTLAWVLLAVGHAQAATWNSQDCDFVELFFQECAKGPQQTGQFGEQCLGTASESEASGLMKFEQRHPEFRIRHLDKVCKRVCDQEITADKATRQFCHRSRS</sequence>
<proteinExistence type="predicted"/>
<evidence type="ECO:0000256" key="1">
    <source>
        <dbReference type="SAM" id="SignalP"/>
    </source>
</evidence>
<dbReference type="AlphaFoldDB" id="A0AB39XI09"/>
<gene>
    <name evidence="2" type="ORF">AB8Z38_34890</name>
</gene>
<feature type="signal peptide" evidence="1">
    <location>
        <begin position="1"/>
        <end position="17"/>
    </location>
</feature>
<dbReference type="RefSeq" id="WP_369722066.1">
    <property type="nucleotide sequence ID" value="NZ_CP165734.1"/>
</dbReference>
<dbReference type="EMBL" id="CP165734">
    <property type="protein sequence ID" value="XDV57643.1"/>
    <property type="molecule type" value="Genomic_DNA"/>
</dbReference>
<accession>A0AB39XI09</accession>
<organism evidence="2">
    <name type="scientific">Bradyrhizobium sp. LLZ17</name>
    <dbReference type="NCBI Taxonomy" id="3239388"/>
    <lineage>
        <taxon>Bacteria</taxon>
        <taxon>Pseudomonadati</taxon>
        <taxon>Pseudomonadota</taxon>
        <taxon>Alphaproteobacteria</taxon>
        <taxon>Hyphomicrobiales</taxon>
        <taxon>Nitrobacteraceae</taxon>
        <taxon>Bradyrhizobium</taxon>
    </lineage>
</organism>